<dbReference type="InterPro" id="IPR000119">
    <property type="entry name" value="Hist_DNA-bd"/>
</dbReference>
<dbReference type="AlphaFoldDB" id="X0Y3E6"/>
<dbReference type="CDD" id="cd13831">
    <property type="entry name" value="HU"/>
    <property type="match status" value="1"/>
</dbReference>
<dbReference type="GO" id="GO:0030527">
    <property type="term" value="F:structural constituent of chromatin"/>
    <property type="evidence" value="ECO:0007669"/>
    <property type="project" value="InterPro"/>
</dbReference>
<dbReference type="SUPFAM" id="SSF47729">
    <property type="entry name" value="IHF-like DNA-binding proteins"/>
    <property type="match status" value="1"/>
</dbReference>
<gene>
    <name evidence="2" type="ORF">S01H1_62734</name>
</gene>
<proteinExistence type="predicted"/>
<dbReference type="GO" id="GO:0005829">
    <property type="term" value="C:cytosol"/>
    <property type="evidence" value="ECO:0007669"/>
    <property type="project" value="TreeGrafter"/>
</dbReference>
<dbReference type="SMART" id="SM00411">
    <property type="entry name" value="BHL"/>
    <property type="match status" value="1"/>
</dbReference>
<evidence type="ECO:0000313" key="2">
    <source>
        <dbReference type="EMBL" id="GAG41877.1"/>
    </source>
</evidence>
<organism evidence="2">
    <name type="scientific">marine sediment metagenome</name>
    <dbReference type="NCBI Taxonomy" id="412755"/>
    <lineage>
        <taxon>unclassified sequences</taxon>
        <taxon>metagenomes</taxon>
        <taxon>ecological metagenomes</taxon>
    </lineage>
</organism>
<dbReference type="EMBL" id="BARS01041230">
    <property type="protein sequence ID" value="GAG41877.1"/>
    <property type="molecule type" value="Genomic_DNA"/>
</dbReference>
<dbReference type="Gene3D" id="4.10.520.10">
    <property type="entry name" value="IHF-like DNA-binding proteins"/>
    <property type="match status" value="1"/>
</dbReference>
<dbReference type="PANTHER" id="PTHR33175:SF3">
    <property type="entry name" value="DNA-BINDING PROTEIN HU-BETA"/>
    <property type="match status" value="1"/>
</dbReference>
<dbReference type="Pfam" id="PF00216">
    <property type="entry name" value="Bac_DNA_binding"/>
    <property type="match status" value="1"/>
</dbReference>
<dbReference type="InterPro" id="IPR020816">
    <property type="entry name" value="Histone-like_DNA-bd_CS"/>
</dbReference>
<protein>
    <recommendedName>
        <fullName evidence="3">DNA-binding protein HU</fullName>
    </recommendedName>
</protein>
<dbReference type="PRINTS" id="PR01727">
    <property type="entry name" value="DNABINDINGHU"/>
</dbReference>
<dbReference type="GO" id="GO:0003677">
    <property type="term" value="F:DNA binding"/>
    <property type="evidence" value="ECO:0007669"/>
    <property type="project" value="UniProtKB-KW"/>
</dbReference>
<keyword evidence="1" id="KW-0238">DNA-binding</keyword>
<dbReference type="PROSITE" id="PS00045">
    <property type="entry name" value="HISTONE_LIKE"/>
    <property type="match status" value="1"/>
</dbReference>
<dbReference type="PANTHER" id="PTHR33175">
    <property type="entry name" value="DNA-BINDING PROTEIN HU"/>
    <property type="match status" value="1"/>
</dbReference>
<reference evidence="2" key="1">
    <citation type="journal article" date="2014" name="Front. Microbiol.">
        <title>High frequency of phylogenetically diverse reductive dehalogenase-homologous genes in deep subseafloor sedimentary metagenomes.</title>
        <authorList>
            <person name="Kawai M."/>
            <person name="Futagami T."/>
            <person name="Toyoda A."/>
            <person name="Takaki Y."/>
            <person name="Nishi S."/>
            <person name="Hori S."/>
            <person name="Arai W."/>
            <person name="Tsubouchi T."/>
            <person name="Morono Y."/>
            <person name="Uchiyama I."/>
            <person name="Ito T."/>
            <person name="Fujiyama A."/>
            <person name="Inagaki F."/>
            <person name="Takami H."/>
        </authorList>
    </citation>
    <scope>NUCLEOTIDE SEQUENCE</scope>
    <source>
        <strain evidence="2">Expedition CK06-06</strain>
    </source>
</reference>
<accession>X0Y3E6</accession>
<evidence type="ECO:0000256" key="1">
    <source>
        <dbReference type="ARBA" id="ARBA00023125"/>
    </source>
</evidence>
<name>X0Y3E6_9ZZZZ</name>
<comment type="caution">
    <text evidence="2">The sequence shown here is derived from an EMBL/GenBank/DDBJ whole genome shotgun (WGS) entry which is preliminary data.</text>
</comment>
<evidence type="ECO:0008006" key="3">
    <source>
        <dbReference type="Google" id="ProtNLM"/>
    </source>
</evidence>
<sequence length="65" mass="7299">MSDSLSQEEKVTLVGFGTFQVMERKARRGVNPQTRKTIQIPAKKVPQFKAGKGLREKAKTYSSTE</sequence>
<dbReference type="InterPro" id="IPR010992">
    <property type="entry name" value="IHF-like_DNA-bd_dom_sf"/>
</dbReference>